<dbReference type="GO" id="GO:0004930">
    <property type="term" value="F:G protein-coupled receptor activity"/>
    <property type="evidence" value="ECO:0007669"/>
    <property type="project" value="TreeGrafter"/>
</dbReference>
<proteinExistence type="predicted"/>
<dbReference type="OrthoDB" id="100006at2759"/>
<feature type="transmembrane region" description="Helical" evidence="6">
    <location>
        <begin position="73"/>
        <end position="94"/>
    </location>
</feature>
<sequence>MIHNSESGPCIAGSILGMSGALIYIIAYIQFKKLRNYPRKLIFVLSIYDFLISLALFLPGYTSTGFCKFQVYMIAYFLTSPSYWCFVISIIFLLKFYGYKYFETQRFFNFAHILMHIISITLLITYVVKANPTSNGRTHWCWIKQIPLEILIYVIYWFLLLGCILFYSIIIWKVYKAKNQTDFERGFQFKMFLIPLFYVFTAIFSSVKRLREMINPDVSPSPFLDFTQGLFLPTEGFWDFVLFVLADKETRNTIARSWFRCCCKPKNDDTTNSDQNTFSDLDSFKSIDLNKHLTDNKNQNQNQNINQNINQNQDSNSSNTSDEVESHSDLELSEFHQDNL</sequence>
<organism evidence="7 8">
    <name type="scientific">Anaeramoeba ignava</name>
    <name type="common">Anaerobic marine amoeba</name>
    <dbReference type="NCBI Taxonomy" id="1746090"/>
    <lineage>
        <taxon>Eukaryota</taxon>
        <taxon>Metamonada</taxon>
        <taxon>Anaeramoebidae</taxon>
        <taxon>Anaeramoeba</taxon>
    </lineage>
</organism>
<keyword evidence="7" id="KW-0675">Receptor</keyword>
<dbReference type="PRINTS" id="PR02001">
    <property type="entry name" value="GCR1CAMPR"/>
</dbReference>
<evidence type="ECO:0000256" key="5">
    <source>
        <dbReference type="SAM" id="MobiDB-lite"/>
    </source>
</evidence>
<comment type="subcellular location">
    <subcellularLocation>
        <location evidence="1">Membrane</location>
        <topology evidence="1">Multi-pass membrane protein</topology>
    </subcellularLocation>
</comment>
<evidence type="ECO:0000256" key="6">
    <source>
        <dbReference type="SAM" id="Phobius"/>
    </source>
</evidence>
<feature type="compositionally biased region" description="Basic and acidic residues" evidence="5">
    <location>
        <begin position="324"/>
        <end position="340"/>
    </location>
</feature>
<dbReference type="Proteomes" id="UP001149090">
    <property type="component" value="Unassembled WGS sequence"/>
</dbReference>
<evidence type="ECO:0000313" key="7">
    <source>
        <dbReference type="EMBL" id="KAJ5072646.1"/>
    </source>
</evidence>
<dbReference type="AlphaFoldDB" id="A0A9Q0LH84"/>
<feature type="transmembrane region" description="Helical" evidence="6">
    <location>
        <begin position="187"/>
        <end position="206"/>
    </location>
</feature>
<protein>
    <submittedName>
        <fullName evidence="7">G protein-coupled receptor</fullName>
    </submittedName>
</protein>
<evidence type="ECO:0000256" key="4">
    <source>
        <dbReference type="ARBA" id="ARBA00023136"/>
    </source>
</evidence>
<feature type="region of interest" description="Disordered" evidence="5">
    <location>
        <begin position="295"/>
        <end position="340"/>
    </location>
</feature>
<comment type="caution">
    <text evidence="7">The sequence shown here is derived from an EMBL/GenBank/DDBJ whole genome shotgun (WGS) entry which is preliminary data.</text>
</comment>
<feature type="transmembrane region" description="Helical" evidence="6">
    <location>
        <begin position="106"/>
        <end position="128"/>
    </location>
</feature>
<feature type="transmembrane region" description="Helical" evidence="6">
    <location>
        <begin position="12"/>
        <end position="29"/>
    </location>
</feature>
<dbReference type="EMBL" id="JAPDFW010000081">
    <property type="protein sequence ID" value="KAJ5072646.1"/>
    <property type="molecule type" value="Genomic_DNA"/>
</dbReference>
<gene>
    <name evidence="7" type="ORF">M0811_01661</name>
</gene>
<keyword evidence="2 6" id="KW-0812">Transmembrane</keyword>
<dbReference type="PANTHER" id="PTHR23112">
    <property type="entry name" value="G PROTEIN-COUPLED RECEPTOR 157-RELATED"/>
    <property type="match status" value="1"/>
</dbReference>
<dbReference type="GO" id="GO:0007189">
    <property type="term" value="P:adenylate cyclase-activating G protein-coupled receptor signaling pathway"/>
    <property type="evidence" value="ECO:0007669"/>
    <property type="project" value="TreeGrafter"/>
</dbReference>
<accession>A0A9Q0LH84</accession>
<reference evidence="7" key="1">
    <citation type="submission" date="2022-10" db="EMBL/GenBank/DDBJ databases">
        <title>Novel sulphate-reducing endosymbionts in the free-living metamonad Anaeramoeba.</title>
        <authorList>
            <person name="Jerlstrom-Hultqvist J."/>
            <person name="Cepicka I."/>
            <person name="Gallot-Lavallee L."/>
            <person name="Salas-Leiva D."/>
            <person name="Curtis B.A."/>
            <person name="Zahonova K."/>
            <person name="Pipaliya S."/>
            <person name="Dacks J."/>
            <person name="Roger A.J."/>
        </authorList>
    </citation>
    <scope>NUCLEOTIDE SEQUENCE</scope>
    <source>
        <strain evidence="7">BMAN</strain>
    </source>
</reference>
<evidence type="ECO:0000313" key="8">
    <source>
        <dbReference type="Proteomes" id="UP001149090"/>
    </source>
</evidence>
<dbReference type="Gene3D" id="1.20.1070.10">
    <property type="entry name" value="Rhodopsin 7-helix transmembrane proteins"/>
    <property type="match status" value="1"/>
</dbReference>
<feature type="compositionally biased region" description="Low complexity" evidence="5">
    <location>
        <begin position="296"/>
        <end position="319"/>
    </location>
</feature>
<dbReference type="PANTHER" id="PTHR23112:SF0">
    <property type="entry name" value="TRANSMEMBRANE PROTEIN 116"/>
    <property type="match status" value="1"/>
</dbReference>
<evidence type="ECO:0000256" key="1">
    <source>
        <dbReference type="ARBA" id="ARBA00004141"/>
    </source>
</evidence>
<evidence type="ECO:0000256" key="2">
    <source>
        <dbReference type="ARBA" id="ARBA00022692"/>
    </source>
</evidence>
<dbReference type="GO" id="GO:0005886">
    <property type="term" value="C:plasma membrane"/>
    <property type="evidence" value="ECO:0007669"/>
    <property type="project" value="TreeGrafter"/>
</dbReference>
<keyword evidence="3 6" id="KW-1133">Transmembrane helix</keyword>
<keyword evidence="4 6" id="KW-0472">Membrane</keyword>
<name>A0A9Q0LH84_ANAIG</name>
<keyword evidence="8" id="KW-1185">Reference proteome</keyword>
<evidence type="ECO:0000256" key="3">
    <source>
        <dbReference type="ARBA" id="ARBA00022989"/>
    </source>
</evidence>
<dbReference type="SUPFAM" id="SSF81321">
    <property type="entry name" value="Family A G protein-coupled receptor-like"/>
    <property type="match status" value="1"/>
</dbReference>
<feature type="transmembrane region" description="Helical" evidence="6">
    <location>
        <begin position="41"/>
        <end position="61"/>
    </location>
</feature>
<feature type="transmembrane region" description="Helical" evidence="6">
    <location>
        <begin position="150"/>
        <end position="175"/>
    </location>
</feature>
<dbReference type="InterPro" id="IPR022343">
    <property type="entry name" value="GCR1-cAMP_receptor"/>
</dbReference>
<dbReference type="OMA" id="AHILMHI"/>